<evidence type="ECO:0000313" key="4">
    <source>
        <dbReference type="Proteomes" id="UP000232196"/>
    </source>
</evidence>
<keyword evidence="3" id="KW-0378">Hydrolase</keyword>
<dbReference type="InterPro" id="IPR013830">
    <property type="entry name" value="SGNH_hydro"/>
</dbReference>
<dbReference type="PANTHER" id="PTHR30383">
    <property type="entry name" value="THIOESTERASE 1/PROTEASE 1/LYSOPHOSPHOLIPASE L1"/>
    <property type="match status" value="1"/>
</dbReference>
<feature type="domain" description="SGNH hydrolase-type esterase" evidence="2">
    <location>
        <begin position="40"/>
        <end position="265"/>
    </location>
</feature>
<dbReference type="InterPro" id="IPR036514">
    <property type="entry name" value="SGNH_hydro_sf"/>
</dbReference>
<organism evidence="3 4">
    <name type="scientific">Leptospira hartskeerlii</name>
    <dbReference type="NCBI Taxonomy" id="2023177"/>
    <lineage>
        <taxon>Bacteria</taxon>
        <taxon>Pseudomonadati</taxon>
        <taxon>Spirochaetota</taxon>
        <taxon>Spirochaetia</taxon>
        <taxon>Leptospirales</taxon>
        <taxon>Leptospiraceae</taxon>
        <taxon>Leptospira</taxon>
    </lineage>
</organism>
<protein>
    <submittedName>
        <fullName evidence="3">Hydrolase</fullName>
    </submittedName>
</protein>
<name>A0A2M9XBV9_9LEPT</name>
<dbReference type="Gene3D" id="3.40.50.1110">
    <property type="entry name" value="SGNH hydrolase"/>
    <property type="match status" value="1"/>
</dbReference>
<dbReference type="SUPFAM" id="SSF52266">
    <property type="entry name" value="SGNH hydrolase"/>
    <property type="match status" value="1"/>
</dbReference>
<evidence type="ECO:0000256" key="1">
    <source>
        <dbReference type="SAM" id="SignalP"/>
    </source>
</evidence>
<dbReference type="RefSeq" id="WP_100707241.1">
    <property type="nucleotide sequence ID" value="NZ_NPDL01000005.1"/>
</dbReference>
<dbReference type="AlphaFoldDB" id="A0A2M9XBV9"/>
<dbReference type="Pfam" id="PF13472">
    <property type="entry name" value="Lipase_GDSL_2"/>
    <property type="match status" value="1"/>
</dbReference>
<reference evidence="3 4" key="1">
    <citation type="submission" date="2017-07" db="EMBL/GenBank/DDBJ databases">
        <title>Leptospira spp. isolated from tropical soils.</title>
        <authorList>
            <person name="Thibeaux R."/>
            <person name="Iraola G."/>
            <person name="Ferres I."/>
            <person name="Bierque E."/>
            <person name="Girault D."/>
            <person name="Soupe-Gilbert M.-E."/>
            <person name="Picardeau M."/>
            <person name="Goarant C."/>
        </authorList>
    </citation>
    <scope>NUCLEOTIDE SEQUENCE [LARGE SCALE GENOMIC DNA]</scope>
    <source>
        <strain evidence="3 4">MCA1-C-A1</strain>
    </source>
</reference>
<evidence type="ECO:0000259" key="2">
    <source>
        <dbReference type="Pfam" id="PF13472"/>
    </source>
</evidence>
<feature type="signal peptide" evidence="1">
    <location>
        <begin position="1"/>
        <end position="24"/>
    </location>
</feature>
<accession>A0A2M9XBV9</accession>
<keyword evidence="4" id="KW-1185">Reference proteome</keyword>
<comment type="caution">
    <text evidence="3">The sequence shown here is derived from an EMBL/GenBank/DDBJ whole genome shotgun (WGS) entry which is preliminary data.</text>
</comment>
<dbReference type="InterPro" id="IPR051532">
    <property type="entry name" value="Ester_Hydrolysis_Enzymes"/>
</dbReference>
<keyword evidence="1" id="KW-0732">Signal</keyword>
<dbReference type="PANTHER" id="PTHR30383:SF5">
    <property type="entry name" value="SGNH HYDROLASE-TYPE ESTERASE DOMAIN-CONTAINING PROTEIN"/>
    <property type="match status" value="1"/>
</dbReference>
<dbReference type="OrthoDB" id="468550at2"/>
<dbReference type="GO" id="GO:0004622">
    <property type="term" value="F:phosphatidylcholine lysophospholipase activity"/>
    <property type="evidence" value="ECO:0007669"/>
    <property type="project" value="TreeGrafter"/>
</dbReference>
<dbReference type="Proteomes" id="UP000232196">
    <property type="component" value="Unassembled WGS sequence"/>
</dbReference>
<sequence>MKLVKLILRLLPLFLILSSLGLPAQPAPYKLVNPVRIRPFGDSITYGVQFAAGFPFCPVPAIGQYICSPPIAIGGGYRGWMTLFSFEGDGIIFTTEGYQAGGSNTSQWVSNTQMHDGYPGWTNEALMPIAGLPSFSDITLVHSGTNDMWQILKIQNPTDAQIDQVASSVGVSLFQLLSQLLANNPKAYVFVAKIIQVSAPQAPYNSFDYNTVNKVIFKYNNYISNNWNNMPPANRARMALVDMSQVLQPGPDYSGDGVHPSGLGYMKIACTWIQAIKGQKPNPQEPCSGITDLSAVQKMNPSKNETKQMTLPKEQFQQLLQGKLRSN</sequence>
<evidence type="ECO:0000313" key="3">
    <source>
        <dbReference type="EMBL" id="PJZ25173.1"/>
    </source>
</evidence>
<proteinExistence type="predicted"/>
<dbReference type="EMBL" id="NPDN01000006">
    <property type="protein sequence ID" value="PJZ25173.1"/>
    <property type="molecule type" value="Genomic_DNA"/>
</dbReference>
<feature type="chain" id="PRO_5014793250" evidence="1">
    <location>
        <begin position="25"/>
        <end position="327"/>
    </location>
</feature>
<gene>
    <name evidence="3" type="ORF">CH357_13295</name>
</gene>